<comment type="caution">
    <text evidence="1">The sequence shown here is derived from an EMBL/GenBank/DDBJ whole genome shotgun (WGS) entry which is preliminary data.</text>
</comment>
<dbReference type="Gramene" id="PRQ53286">
    <property type="protein sequence ID" value="PRQ53286"/>
    <property type="gene ID" value="RchiOBHm_Chr2g0164871"/>
</dbReference>
<dbReference type="AlphaFoldDB" id="A0A2P6S3P1"/>
<evidence type="ECO:0000313" key="2">
    <source>
        <dbReference type="Proteomes" id="UP000238479"/>
    </source>
</evidence>
<keyword evidence="2" id="KW-1185">Reference proteome</keyword>
<accession>A0A2P6S3P1</accession>
<gene>
    <name evidence="1" type="ORF">RchiOBHm_Chr2g0164871</name>
</gene>
<sequence length="43" mass="4640">MLQIQQPGFSCRARPSGVWKHLIEAAVATCSPPPLSPMSYGAR</sequence>
<protein>
    <submittedName>
        <fullName evidence="1">Uncharacterized protein</fullName>
    </submittedName>
</protein>
<proteinExistence type="predicted"/>
<evidence type="ECO:0000313" key="1">
    <source>
        <dbReference type="EMBL" id="PRQ53286.1"/>
    </source>
</evidence>
<dbReference type="EMBL" id="PDCK01000040">
    <property type="protein sequence ID" value="PRQ53286.1"/>
    <property type="molecule type" value="Genomic_DNA"/>
</dbReference>
<name>A0A2P6S3P1_ROSCH</name>
<organism evidence="1 2">
    <name type="scientific">Rosa chinensis</name>
    <name type="common">China rose</name>
    <dbReference type="NCBI Taxonomy" id="74649"/>
    <lineage>
        <taxon>Eukaryota</taxon>
        <taxon>Viridiplantae</taxon>
        <taxon>Streptophyta</taxon>
        <taxon>Embryophyta</taxon>
        <taxon>Tracheophyta</taxon>
        <taxon>Spermatophyta</taxon>
        <taxon>Magnoliopsida</taxon>
        <taxon>eudicotyledons</taxon>
        <taxon>Gunneridae</taxon>
        <taxon>Pentapetalae</taxon>
        <taxon>rosids</taxon>
        <taxon>fabids</taxon>
        <taxon>Rosales</taxon>
        <taxon>Rosaceae</taxon>
        <taxon>Rosoideae</taxon>
        <taxon>Rosoideae incertae sedis</taxon>
        <taxon>Rosa</taxon>
    </lineage>
</organism>
<dbReference type="Proteomes" id="UP000238479">
    <property type="component" value="Chromosome 2"/>
</dbReference>
<reference evidence="1 2" key="1">
    <citation type="journal article" date="2018" name="Nat. Genet.">
        <title>The Rosa genome provides new insights in the design of modern roses.</title>
        <authorList>
            <person name="Bendahmane M."/>
        </authorList>
    </citation>
    <scope>NUCLEOTIDE SEQUENCE [LARGE SCALE GENOMIC DNA]</scope>
    <source>
        <strain evidence="2">cv. Old Blush</strain>
    </source>
</reference>